<reference evidence="4" key="1">
    <citation type="submission" date="2017-03" db="EMBL/GenBank/DDBJ databases">
        <title>Phytopthora megakarya and P. palmivora, two closely related causual agents of cacao black pod achieved similar genome size and gene model numbers by different mechanisms.</title>
        <authorList>
            <person name="Ali S."/>
            <person name="Shao J."/>
            <person name="Larry D.J."/>
            <person name="Kronmiller B."/>
            <person name="Shen D."/>
            <person name="Strem M.D."/>
            <person name="Melnick R.L."/>
            <person name="Guiltinan M.J."/>
            <person name="Tyler B.M."/>
            <person name="Meinhardt L.W."/>
            <person name="Bailey B.A."/>
        </authorList>
    </citation>
    <scope>NUCLEOTIDE SEQUENCE [LARGE SCALE GENOMIC DNA]</scope>
    <source>
        <strain evidence="4">zdho120</strain>
    </source>
</reference>
<dbReference type="AlphaFoldDB" id="A0A225UYF7"/>
<evidence type="ECO:0000256" key="1">
    <source>
        <dbReference type="SAM" id="Coils"/>
    </source>
</evidence>
<dbReference type="Proteomes" id="UP000198211">
    <property type="component" value="Unassembled WGS sequence"/>
</dbReference>
<feature type="region of interest" description="Disordered" evidence="2">
    <location>
        <begin position="1"/>
        <end position="47"/>
    </location>
</feature>
<sequence length="480" mass="52509">MVAGRGESTRGRGRGASCEEANAAKRKAPLEAKQASDAEVRADVQEDAHQVSMDEVLEEASGVVAGESGLDEPGQASMGGADLEVSRVEFRVSDSSPLGQDVSPEAQPDVQVELLSPVPEEKPVEDELGATLEEKLQPEWEQERSEQVFPPSVEYSWPRDHPDSFTWMNAALATSKYLAARAVAEDPAQLWVHELAPDHRDLATAQVVIGVQVPTGLITPRESVAILQTMLYEAGFQFQNLVPVLFRAHAAKVSPGVIRSLVRPALEAQERNEPPQALDYHPEDEDEDLIMSDVNLLGRTYVLRRTGSSISSGAAEALVSILHQVQQLSAAVSRQDEKVSVAPTPGMSTDRLQLGTPHLGEGRETKGLSPIAGQPGNVTRQTQRDVEAEVQVAAHRAAQAERMRIEAAIAQYVQQQQAGAETKMQAERAVWEAQTRQSMEELELRLKESEAARMKDQRTAKNILEFHVRQLRDLRATSAE</sequence>
<name>A0A225UYF7_9STRA</name>
<evidence type="ECO:0000313" key="3">
    <source>
        <dbReference type="EMBL" id="OWY97586.1"/>
    </source>
</evidence>
<feature type="non-terminal residue" evidence="3">
    <location>
        <position position="480"/>
    </location>
</feature>
<organism evidence="3 4">
    <name type="scientific">Phytophthora megakarya</name>
    <dbReference type="NCBI Taxonomy" id="4795"/>
    <lineage>
        <taxon>Eukaryota</taxon>
        <taxon>Sar</taxon>
        <taxon>Stramenopiles</taxon>
        <taxon>Oomycota</taxon>
        <taxon>Peronosporomycetes</taxon>
        <taxon>Peronosporales</taxon>
        <taxon>Peronosporaceae</taxon>
        <taxon>Phytophthora</taxon>
    </lineage>
</organism>
<keyword evidence="4" id="KW-1185">Reference proteome</keyword>
<protein>
    <submittedName>
        <fullName evidence="3">Uncharacterized protein</fullName>
    </submittedName>
</protein>
<keyword evidence="1" id="KW-0175">Coiled coil</keyword>
<dbReference type="EMBL" id="NBNE01010279">
    <property type="protein sequence ID" value="OWY97586.1"/>
    <property type="molecule type" value="Genomic_DNA"/>
</dbReference>
<gene>
    <name evidence="3" type="ORF">PHMEG_00031849</name>
</gene>
<evidence type="ECO:0000313" key="4">
    <source>
        <dbReference type="Proteomes" id="UP000198211"/>
    </source>
</evidence>
<comment type="caution">
    <text evidence="3">The sequence shown here is derived from an EMBL/GenBank/DDBJ whole genome shotgun (WGS) entry which is preliminary data.</text>
</comment>
<feature type="coiled-coil region" evidence="1">
    <location>
        <begin position="432"/>
        <end position="459"/>
    </location>
</feature>
<proteinExistence type="predicted"/>
<feature type="compositionally biased region" description="Basic and acidic residues" evidence="2">
    <location>
        <begin position="28"/>
        <end position="47"/>
    </location>
</feature>
<accession>A0A225UYF7</accession>
<evidence type="ECO:0000256" key="2">
    <source>
        <dbReference type="SAM" id="MobiDB-lite"/>
    </source>
</evidence>